<organism evidence="2 3">
    <name type="scientific">Musa troglodytarum</name>
    <name type="common">fe'i banana</name>
    <dbReference type="NCBI Taxonomy" id="320322"/>
    <lineage>
        <taxon>Eukaryota</taxon>
        <taxon>Viridiplantae</taxon>
        <taxon>Streptophyta</taxon>
        <taxon>Embryophyta</taxon>
        <taxon>Tracheophyta</taxon>
        <taxon>Spermatophyta</taxon>
        <taxon>Magnoliopsida</taxon>
        <taxon>Liliopsida</taxon>
        <taxon>Zingiberales</taxon>
        <taxon>Musaceae</taxon>
        <taxon>Musa</taxon>
    </lineage>
</organism>
<dbReference type="EMBL" id="CP097508">
    <property type="protein sequence ID" value="URE12329.1"/>
    <property type="molecule type" value="Genomic_DNA"/>
</dbReference>
<feature type="signal peptide" evidence="1">
    <location>
        <begin position="1"/>
        <end position="26"/>
    </location>
</feature>
<sequence length="91" mass="10231">MRSIKKLLYFHSGFFFLLTGLTLLNPQFQCSLMGAYINSSQSSGTIRSLSVHRTYTRTNSLPLLGRACRFFLEGTDEAKLIRSGSFFGGMH</sequence>
<evidence type="ECO:0008006" key="4">
    <source>
        <dbReference type="Google" id="ProtNLM"/>
    </source>
</evidence>
<reference evidence="2" key="1">
    <citation type="submission" date="2022-05" db="EMBL/GenBank/DDBJ databases">
        <title>The Musa troglodytarum L. genome provides insights into the mechanism of non-climacteric behaviour and enrichment of carotenoids.</title>
        <authorList>
            <person name="Wang J."/>
        </authorList>
    </citation>
    <scope>NUCLEOTIDE SEQUENCE</scope>
    <source>
        <tissue evidence="2">Leaf</tissue>
    </source>
</reference>
<gene>
    <name evidence="2" type="ORF">MUK42_36917</name>
</gene>
<feature type="chain" id="PRO_5039638297" description="Secreted protein" evidence="1">
    <location>
        <begin position="27"/>
        <end position="91"/>
    </location>
</feature>
<name>A0A9E7GBR2_9LILI</name>
<dbReference type="Proteomes" id="UP001055439">
    <property type="component" value="Chromosome 6"/>
</dbReference>
<keyword evidence="3" id="KW-1185">Reference proteome</keyword>
<evidence type="ECO:0000313" key="2">
    <source>
        <dbReference type="EMBL" id="URE12329.1"/>
    </source>
</evidence>
<proteinExistence type="predicted"/>
<keyword evidence="1" id="KW-0732">Signal</keyword>
<evidence type="ECO:0000313" key="3">
    <source>
        <dbReference type="Proteomes" id="UP001055439"/>
    </source>
</evidence>
<dbReference type="AlphaFoldDB" id="A0A9E7GBR2"/>
<evidence type="ECO:0000256" key="1">
    <source>
        <dbReference type="SAM" id="SignalP"/>
    </source>
</evidence>
<accession>A0A9E7GBR2</accession>
<protein>
    <recommendedName>
        <fullName evidence="4">Secreted protein</fullName>
    </recommendedName>
</protein>